<proteinExistence type="predicted"/>
<dbReference type="AlphaFoldDB" id="A0A4R6RBX0"/>
<organism evidence="2 3">
    <name type="scientific">Oharaeibacter diazotrophicus</name>
    <dbReference type="NCBI Taxonomy" id="1920512"/>
    <lineage>
        <taxon>Bacteria</taxon>
        <taxon>Pseudomonadati</taxon>
        <taxon>Pseudomonadota</taxon>
        <taxon>Alphaproteobacteria</taxon>
        <taxon>Hyphomicrobiales</taxon>
        <taxon>Pleomorphomonadaceae</taxon>
        <taxon>Oharaeibacter</taxon>
    </lineage>
</organism>
<keyword evidence="2" id="KW-0808">Transferase</keyword>
<dbReference type="SUPFAM" id="SSF55729">
    <property type="entry name" value="Acyl-CoA N-acyltransferases (Nat)"/>
    <property type="match status" value="1"/>
</dbReference>
<dbReference type="InterPro" id="IPR016181">
    <property type="entry name" value="Acyl_CoA_acyltransferase"/>
</dbReference>
<protein>
    <submittedName>
        <fullName evidence="2">Putative acetyltransferase</fullName>
    </submittedName>
</protein>
<dbReference type="GO" id="GO:0016747">
    <property type="term" value="F:acyltransferase activity, transferring groups other than amino-acyl groups"/>
    <property type="evidence" value="ECO:0007669"/>
    <property type="project" value="InterPro"/>
</dbReference>
<gene>
    <name evidence="2" type="ORF">EDD54_3506</name>
</gene>
<dbReference type="InterPro" id="IPR000182">
    <property type="entry name" value="GNAT_dom"/>
</dbReference>
<keyword evidence="3" id="KW-1185">Reference proteome</keyword>
<dbReference type="EMBL" id="SNXY01000009">
    <property type="protein sequence ID" value="TDP83544.1"/>
    <property type="molecule type" value="Genomic_DNA"/>
</dbReference>
<evidence type="ECO:0000313" key="3">
    <source>
        <dbReference type="Proteomes" id="UP000294547"/>
    </source>
</evidence>
<evidence type="ECO:0000313" key="2">
    <source>
        <dbReference type="EMBL" id="TDP83544.1"/>
    </source>
</evidence>
<dbReference type="Proteomes" id="UP000294547">
    <property type="component" value="Unassembled WGS sequence"/>
</dbReference>
<name>A0A4R6RBX0_9HYPH</name>
<dbReference type="PROSITE" id="PS51186">
    <property type="entry name" value="GNAT"/>
    <property type="match status" value="1"/>
</dbReference>
<dbReference type="Pfam" id="PF13527">
    <property type="entry name" value="Acetyltransf_9"/>
    <property type="match status" value="1"/>
</dbReference>
<comment type="caution">
    <text evidence="2">The sequence shown here is derived from an EMBL/GenBank/DDBJ whole genome shotgun (WGS) entry which is preliminary data.</text>
</comment>
<evidence type="ECO:0000259" key="1">
    <source>
        <dbReference type="PROSITE" id="PS51186"/>
    </source>
</evidence>
<sequence length="168" mass="17216">MEIRDERPEDAAAMSRLIADAFSDMPYACGYEAEIVERLRAAGALDVSLVASDEAGLAGQVAVSAVAIDGADRGWSGLGPLAVRRDLRRRGVGSALVRAALDRLLAAGAAGCVLVGDPAYYGRFGFSAGSGLVVAGVPDGHVLALPLSGPPFAGRVTFHPAFDPPPQT</sequence>
<dbReference type="RefSeq" id="WP_126538582.1">
    <property type="nucleotide sequence ID" value="NZ_BSPM01000009.1"/>
</dbReference>
<dbReference type="CDD" id="cd04301">
    <property type="entry name" value="NAT_SF"/>
    <property type="match status" value="1"/>
</dbReference>
<accession>A0A4R6RBX0</accession>
<feature type="domain" description="N-acetyltransferase" evidence="1">
    <location>
        <begin position="1"/>
        <end position="148"/>
    </location>
</feature>
<dbReference type="OrthoDB" id="9797178at2"/>
<reference evidence="2 3" key="1">
    <citation type="submission" date="2019-03" db="EMBL/GenBank/DDBJ databases">
        <title>Genomic Encyclopedia of Type Strains, Phase IV (KMG-IV): sequencing the most valuable type-strain genomes for metagenomic binning, comparative biology and taxonomic classification.</title>
        <authorList>
            <person name="Goeker M."/>
        </authorList>
    </citation>
    <scope>NUCLEOTIDE SEQUENCE [LARGE SCALE GENOMIC DNA]</scope>
    <source>
        <strain evidence="2 3">DSM 102969</strain>
    </source>
</reference>
<dbReference type="Gene3D" id="3.40.630.30">
    <property type="match status" value="1"/>
</dbReference>